<evidence type="ECO:0000313" key="1">
    <source>
        <dbReference type="EMBL" id="JAD87335.1"/>
    </source>
</evidence>
<proteinExistence type="predicted"/>
<reference evidence="1" key="1">
    <citation type="submission" date="2014-09" db="EMBL/GenBank/DDBJ databases">
        <authorList>
            <person name="Magalhaes I.L.F."/>
            <person name="Oliveira U."/>
            <person name="Santos F.R."/>
            <person name="Vidigal T.H.D.A."/>
            <person name="Brescovit A.D."/>
            <person name="Santos A.J."/>
        </authorList>
    </citation>
    <scope>NUCLEOTIDE SEQUENCE</scope>
    <source>
        <tissue evidence="1">Shoot tissue taken approximately 20 cm above the soil surface</tissue>
    </source>
</reference>
<accession>A0A0A9DNU9</accession>
<reference evidence="1" key="2">
    <citation type="journal article" date="2015" name="Data Brief">
        <title>Shoot transcriptome of the giant reed, Arundo donax.</title>
        <authorList>
            <person name="Barrero R.A."/>
            <person name="Guerrero F.D."/>
            <person name="Moolhuijzen P."/>
            <person name="Goolsby J.A."/>
            <person name="Tidwell J."/>
            <person name="Bellgard S.E."/>
            <person name="Bellgard M.I."/>
        </authorList>
    </citation>
    <scope>NUCLEOTIDE SEQUENCE</scope>
    <source>
        <tissue evidence="1">Shoot tissue taken approximately 20 cm above the soil surface</tissue>
    </source>
</reference>
<protein>
    <submittedName>
        <fullName evidence="1">Uncharacterized protein</fullName>
    </submittedName>
</protein>
<dbReference type="EMBL" id="GBRH01210560">
    <property type="protein sequence ID" value="JAD87335.1"/>
    <property type="molecule type" value="Transcribed_RNA"/>
</dbReference>
<organism evidence="1">
    <name type="scientific">Arundo donax</name>
    <name type="common">Giant reed</name>
    <name type="synonym">Donax arundinaceus</name>
    <dbReference type="NCBI Taxonomy" id="35708"/>
    <lineage>
        <taxon>Eukaryota</taxon>
        <taxon>Viridiplantae</taxon>
        <taxon>Streptophyta</taxon>
        <taxon>Embryophyta</taxon>
        <taxon>Tracheophyta</taxon>
        <taxon>Spermatophyta</taxon>
        <taxon>Magnoliopsida</taxon>
        <taxon>Liliopsida</taxon>
        <taxon>Poales</taxon>
        <taxon>Poaceae</taxon>
        <taxon>PACMAD clade</taxon>
        <taxon>Arundinoideae</taxon>
        <taxon>Arundineae</taxon>
        <taxon>Arundo</taxon>
    </lineage>
</organism>
<name>A0A0A9DNU9_ARUDO</name>
<sequence>MPPVHFSSHQSGPQDYDRTVRKFPAWSVSHLPPTPCLVAVPFADHPGPRHVACALRSLHASPPSTSGDGGGARQPPLWPVSDFCIASRSAARRPESTFRVQNRAYSFWLPHKKSNQIRILTKCTLLQCFHHACFAGSLCTSHFHDDFAGGVAFDALRPRLLRSAQRVLGVDHRLELPLLRHVHQPLHPLLLGHQDQRHQPLLGERHLLQERLGGGGDPGRHVDDRGLIGQHRLEHRPRGARRAVHHRVVPPAGGVL</sequence>
<dbReference type="AlphaFoldDB" id="A0A0A9DNU9"/>